<keyword evidence="2" id="KW-0678">Repressor</keyword>
<evidence type="ECO:0000313" key="10">
    <source>
        <dbReference type="EMBL" id="GER41359.1"/>
    </source>
</evidence>
<dbReference type="SUPFAM" id="SSF47762">
    <property type="entry name" value="PAH2 domain"/>
    <property type="match status" value="3"/>
</dbReference>
<dbReference type="Gene3D" id="1.20.1160.11">
    <property type="entry name" value="Paired amphipathic helix"/>
    <property type="match status" value="3"/>
</dbReference>
<protein>
    <submittedName>
        <fullName evidence="10">Paired amphipathic helix protein Sin3</fullName>
    </submittedName>
</protein>
<dbReference type="GO" id="GO:0000785">
    <property type="term" value="C:chromatin"/>
    <property type="evidence" value="ECO:0007669"/>
    <property type="project" value="TreeGrafter"/>
</dbReference>
<dbReference type="SMART" id="SM00761">
    <property type="entry name" value="HDAC_interact"/>
    <property type="match status" value="1"/>
</dbReference>
<feature type="region of interest" description="Disordered" evidence="8">
    <location>
        <begin position="791"/>
        <end position="815"/>
    </location>
</feature>
<feature type="compositionally biased region" description="Polar residues" evidence="8">
    <location>
        <begin position="318"/>
        <end position="327"/>
    </location>
</feature>
<name>A0A5A7Q7X9_STRAF</name>
<feature type="compositionally biased region" description="Gly residues" evidence="8">
    <location>
        <begin position="35"/>
        <end position="46"/>
    </location>
</feature>
<feature type="region of interest" description="Disordered" evidence="8">
    <location>
        <begin position="836"/>
        <end position="983"/>
    </location>
</feature>
<dbReference type="GO" id="GO:0000118">
    <property type="term" value="C:histone deacetylase complex"/>
    <property type="evidence" value="ECO:0007669"/>
    <property type="project" value="TreeGrafter"/>
</dbReference>
<evidence type="ECO:0000256" key="6">
    <source>
        <dbReference type="ARBA" id="ARBA00023242"/>
    </source>
</evidence>
<dbReference type="Pfam" id="PF08295">
    <property type="entry name" value="Sin3_corepress"/>
    <property type="match status" value="1"/>
</dbReference>
<evidence type="ECO:0000256" key="8">
    <source>
        <dbReference type="SAM" id="MobiDB-lite"/>
    </source>
</evidence>
<dbReference type="Pfam" id="PF16879">
    <property type="entry name" value="Sin3a_C"/>
    <property type="match status" value="1"/>
</dbReference>
<dbReference type="EMBL" id="BKCP01006072">
    <property type="protein sequence ID" value="GER41359.1"/>
    <property type="molecule type" value="Genomic_DNA"/>
</dbReference>
<feature type="domain" description="Histone deacetylase interacting" evidence="9">
    <location>
        <begin position="489"/>
        <end position="589"/>
    </location>
</feature>
<feature type="non-terminal residue" evidence="10">
    <location>
        <position position="1402"/>
    </location>
</feature>
<dbReference type="Proteomes" id="UP000325081">
    <property type="component" value="Unassembled WGS sequence"/>
</dbReference>
<keyword evidence="11" id="KW-1185">Reference proteome</keyword>
<proteinExistence type="predicted"/>
<dbReference type="GO" id="GO:0000122">
    <property type="term" value="P:negative regulation of transcription by RNA polymerase II"/>
    <property type="evidence" value="ECO:0007669"/>
    <property type="project" value="TreeGrafter"/>
</dbReference>
<evidence type="ECO:0000256" key="4">
    <source>
        <dbReference type="ARBA" id="ARBA00023015"/>
    </source>
</evidence>
<evidence type="ECO:0000256" key="3">
    <source>
        <dbReference type="ARBA" id="ARBA00022737"/>
    </source>
</evidence>
<evidence type="ECO:0000313" key="11">
    <source>
        <dbReference type="Proteomes" id="UP000325081"/>
    </source>
</evidence>
<sequence>MKRLRDDVYVNPQFKRPFSPASRVESHGPPNPTMGSGGTGGVGGGGSVNGGAIVNGGGGTSVAAASTQKLTTNDALTYLKEVKDMFQDQREKYDKFLDVMKDFKAQRIDTAGVIGRVKELFKGHPNLILGFNTFLPKGYEITLTDEDEAPPKRTVEFEEAISFVNKIKKRFQNDDHVYKSFLDILNMYRKEHKGITEVYQEVATLFEDHSDLLDEFTRFLPDTSAQAPAAHASLGHHSFPRGDERSSAVPPVRQSQVDKQRSRKLGPNGERDPSVDRPDVDDDKTAMKLHKEPKKQVERENRDNRRSRERDERDHDNGNNGDFSMQRSSEKRKSAKKVEDVGGNSSLAAYDDKEAWKSMYRQEFIFCEKVKETLCNAEDYQAFLKCLHIYSKEIITRKELQSLVFDLLGKYPDLMDGFNEFLERCEGIDAFLARVMGKKSLWSEGNSSKATKVEDKEKEPKREVEGGKDKERYNLKYWEKSIQELDLSNCQRCTPSYRLLPKDYPIPTASQKSELGAQVLNDHWVSVTSGSEDYSFKHMRRNQYEESLFRCEDDRFELDMLLESVSSTVKRAEELLNNITNNTIGSDGPIKIDEYFSALNLRCIERLYGDHGVDVVDILRKNASRALPVILIRLKQKQEEWTKCRLDFNKIWAEIYSKNHYKSLDHRSFYFKQQDSKNLSAKALVTEIKEIKDKRQKEDEVLLSIAAGNRHTLFSDLTFEYPDAEIHEDIYKIIKYSCEEICSTKEQLNKVLRFWTAFLEPMLGVRSRPCGPVPIEDKDASKRRMMKNVVMESEDSPSAKPNSNGDYGKSPQRASLGRVGVKNLDNLAKEGLSLASDAGATSGSDVNHGHGPSSSRVHNGCEESNGVKPMTDGSRSLGVLDSSRPNQATGGEFLEGSRLAGLSKNEKEEGELSPTVDFEYSGTSQRLDNYPNADDDVSENGSEGGEGAASRSESGADECSRVEDEEEEGEHDEDKAESENTSEAHCVVGSDCGLVGPQSERFAVNCRPLSKYVASVGDGGGKREGQLFYGNDAFYVVFRLHQALYERILAAKVNSISGESKWRITKDESSDPYARFMSALFSLLDGSSDNSKFEDDCRSLIGNQSYVLFTLDKLIYKLVKQLQTVSSDEMDCKLLQLYEYEDSRKPEKRMDSVYYENVHVLLHDENIYRLECTSSPTRLTIQLIDDGNDKSETVAVSIDPNFASYLYNEYLSVDHRKKESSKIMLKRNMRKYSNVDESTALYMATENVLIMNGLECKMSATTLKTLKTTSSVWEGEGTIDQLEYYRAIVSVKCKSFITSWQLLFDPVSPLLHHQTEEKEKVDVDYRVMVLLSLEKAALSPLSCFHIYRFLGYLLFTFGTYRSYVMLDNVMEYFGGDILINHGIDIYKLGYLDLVDEVEQLGF</sequence>
<evidence type="ECO:0000256" key="7">
    <source>
        <dbReference type="PROSITE-ProRule" id="PRU00810"/>
    </source>
</evidence>
<comment type="subcellular location">
    <subcellularLocation>
        <location evidence="1 7">Nucleus</location>
    </subcellularLocation>
</comment>
<gene>
    <name evidence="10" type="ORF">STAS_18074</name>
</gene>
<dbReference type="FunFam" id="1.20.1160.11:FF:000001">
    <property type="entry name" value="Paired amphipathic helix protein Sin3"/>
    <property type="match status" value="1"/>
</dbReference>
<dbReference type="InterPro" id="IPR003822">
    <property type="entry name" value="PAH"/>
</dbReference>
<keyword evidence="3" id="KW-0677">Repeat</keyword>
<feature type="region of interest" description="Disordered" evidence="8">
    <location>
        <begin position="12"/>
        <end position="46"/>
    </location>
</feature>
<dbReference type="FunFam" id="1.20.1160.11:FF:000003">
    <property type="entry name" value="Paired amphipathic helix SIN3-like protein"/>
    <property type="match status" value="1"/>
</dbReference>
<accession>A0A5A7Q7X9</accession>
<dbReference type="Pfam" id="PF02671">
    <property type="entry name" value="PAH"/>
    <property type="match status" value="3"/>
</dbReference>
<evidence type="ECO:0000256" key="1">
    <source>
        <dbReference type="ARBA" id="ARBA00004123"/>
    </source>
</evidence>
<dbReference type="PANTHER" id="PTHR12346:SF8">
    <property type="entry name" value="PAIRED AMPHIPATHIC HELIX PROTEIN SIN3-LIKE 2"/>
    <property type="match status" value="1"/>
</dbReference>
<feature type="compositionally biased region" description="Basic and acidic residues" evidence="8">
    <location>
        <begin position="269"/>
        <end position="317"/>
    </location>
</feature>
<dbReference type="InterPro" id="IPR036600">
    <property type="entry name" value="PAH_sf"/>
</dbReference>
<evidence type="ECO:0000259" key="9">
    <source>
        <dbReference type="SMART" id="SM00761"/>
    </source>
</evidence>
<evidence type="ECO:0000256" key="2">
    <source>
        <dbReference type="ARBA" id="ARBA00022491"/>
    </source>
</evidence>
<dbReference type="PROSITE" id="PS51477">
    <property type="entry name" value="PAH"/>
    <property type="match status" value="3"/>
</dbReference>
<evidence type="ECO:0000256" key="5">
    <source>
        <dbReference type="ARBA" id="ARBA00023163"/>
    </source>
</evidence>
<reference evidence="11" key="1">
    <citation type="journal article" date="2019" name="Curr. Biol.">
        <title>Genome Sequence of Striga asiatica Provides Insight into the Evolution of Plant Parasitism.</title>
        <authorList>
            <person name="Yoshida S."/>
            <person name="Kim S."/>
            <person name="Wafula E.K."/>
            <person name="Tanskanen J."/>
            <person name="Kim Y.M."/>
            <person name="Honaas L."/>
            <person name="Yang Z."/>
            <person name="Spallek T."/>
            <person name="Conn C.E."/>
            <person name="Ichihashi Y."/>
            <person name="Cheong K."/>
            <person name="Cui S."/>
            <person name="Der J.P."/>
            <person name="Gundlach H."/>
            <person name="Jiao Y."/>
            <person name="Hori C."/>
            <person name="Ishida J.K."/>
            <person name="Kasahara H."/>
            <person name="Kiba T."/>
            <person name="Kim M.S."/>
            <person name="Koo N."/>
            <person name="Laohavisit A."/>
            <person name="Lee Y.H."/>
            <person name="Lumba S."/>
            <person name="McCourt P."/>
            <person name="Mortimer J.C."/>
            <person name="Mutuku J.M."/>
            <person name="Nomura T."/>
            <person name="Sasaki-Sekimoto Y."/>
            <person name="Seto Y."/>
            <person name="Wang Y."/>
            <person name="Wakatake T."/>
            <person name="Sakakibara H."/>
            <person name="Demura T."/>
            <person name="Yamaguchi S."/>
            <person name="Yoneyama K."/>
            <person name="Manabe R.I."/>
            <person name="Nelson D.C."/>
            <person name="Schulman A.H."/>
            <person name="Timko M.P."/>
            <person name="dePamphilis C.W."/>
            <person name="Choi D."/>
            <person name="Shirasu K."/>
        </authorList>
    </citation>
    <scope>NUCLEOTIDE SEQUENCE [LARGE SCALE GENOMIC DNA]</scope>
    <source>
        <strain evidence="11">cv. UVA1</strain>
    </source>
</reference>
<organism evidence="10 11">
    <name type="scientific">Striga asiatica</name>
    <name type="common">Asiatic witchweed</name>
    <name type="synonym">Buchnera asiatica</name>
    <dbReference type="NCBI Taxonomy" id="4170"/>
    <lineage>
        <taxon>Eukaryota</taxon>
        <taxon>Viridiplantae</taxon>
        <taxon>Streptophyta</taxon>
        <taxon>Embryophyta</taxon>
        <taxon>Tracheophyta</taxon>
        <taxon>Spermatophyta</taxon>
        <taxon>Magnoliopsida</taxon>
        <taxon>eudicotyledons</taxon>
        <taxon>Gunneridae</taxon>
        <taxon>Pentapetalae</taxon>
        <taxon>asterids</taxon>
        <taxon>lamiids</taxon>
        <taxon>Lamiales</taxon>
        <taxon>Orobanchaceae</taxon>
        <taxon>Buchnereae</taxon>
        <taxon>Striga</taxon>
    </lineage>
</organism>
<dbReference type="GO" id="GO:0003714">
    <property type="term" value="F:transcription corepressor activity"/>
    <property type="evidence" value="ECO:0007669"/>
    <property type="project" value="InterPro"/>
</dbReference>
<dbReference type="InterPro" id="IPR031693">
    <property type="entry name" value="Sin3_C"/>
</dbReference>
<feature type="compositionally biased region" description="Basic and acidic residues" evidence="8">
    <location>
        <begin position="328"/>
        <end position="340"/>
    </location>
</feature>
<dbReference type="FunFam" id="1.20.1160.11:FF:000002">
    <property type="entry name" value="Paired amphipathic helix protein SIN3"/>
    <property type="match status" value="1"/>
</dbReference>
<dbReference type="PANTHER" id="PTHR12346">
    <property type="entry name" value="SIN3B-RELATED"/>
    <property type="match status" value="1"/>
</dbReference>
<feature type="region of interest" description="Disordered" evidence="8">
    <location>
        <begin position="227"/>
        <end position="341"/>
    </location>
</feature>
<dbReference type="InterPro" id="IPR039774">
    <property type="entry name" value="Sin3-like"/>
</dbReference>
<keyword evidence="5" id="KW-0804">Transcription</keyword>
<dbReference type="InterPro" id="IPR013194">
    <property type="entry name" value="HDAC_interact_dom"/>
</dbReference>
<keyword evidence="4" id="KW-0805">Transcription regulation</keyword>
<keyword evidence="6 7" id="KW-0539">Nucleus</keyword>
<dbReference type="OrthoDB" id="10265969at2759"/>
<comment type="caution">
    <text evidence="10">The sequence shown here is derived from an EMBL/GenBank/DDBJ whole genome shotgun (WGS) entry which is preliminary data.</text>
</comment>